<evidence type="ECO:0000313" key="9">
    <source>
        <dbReference type="Proteomes" id="UP000234662"/>
    </source>
</evidence>
<evidence type="ECO:0000313" key="8">
    <source>
        <dbReference type="EMBL" id="PKZ62791.1"/>
    </source>
</evidence>
<dbReference type="Pfam" id="PF00872">
    <property type="entry name" value="Transposase_mut"/>
    <property type="match status" value="1"/>
</dbReference>
<evidence type="ECO:0000256" key="3">
    <source>
        <dbReference type="ARBA" id="ARBA00022578"/>
    </source>
</evidence>
<evidence type="ECO:0000256" key="2">
    <source>
        <dbReference type="ARBA" id="ARBA00010961"/>
    </source>
</evidence>
<sequence length="439" mass="48774">MMTDTLVAVEPSDEHDDGIVEVPADRSVDELEVARELVRQAREAGVRLTGPDGLLKAMTKTVLETALDEEMSEHLGYDKHDQRGRGSGNSRNGSRSKTVLTDACGQVEIDVPRDRAGTFEPQIVKKRQRRLTDVDEVVLSLYARGLTTGEISAHFADIYGSAVSKDTISRITDRVLEEMSTWHARPLERVYAAVFIDAIHVKIRDGQVGPRPIYAAIGVDLAGHRDVLGMWAGEGDGESAKYWLAVLTELKNRGVADIFFLVCDGLKGLPQSVGAVFPDTVVQTCVIHLIRGTFRYAGRQHRDAIAKAIKPIYTAPTAAAAAEALDAFDAEWGHRYPAAIRLWRNAWQEFIPFLDYDIEVRKVICSTNAIESLNARYRRAVRARGHFPNEQSALKCLYLVTRSLDPTGTGQKRWTMRWKPALNAFAITFADRMPASEDN</sequence>
<evidence type="ECO:0000256" key="4">
    <source>
        <dbReference type="ARBA" id="ARBA00023125"/>
    </source>
</evidence>
<dbReference type="GO" id="GO:0004803">
    <property type="term" value="F:transposase activity"/>
    <property type="evidence" value="ECO:0007669"/>
    <property type="project" value="UniProtKB-UniRule"/>
</dbReference>
<comment type="similarity">
    <text evidence="2 6">Belongs to the transposase mutator family.</text>
</comment>
<accession>A0A2I1R119</accession>
<evidence type="ECO:0000256" key="6">
    <source>
        <dbReference type="RuleBase" id="RU365089"/>
    </source>
</evidence>
<dbReference type="GO" id="GO:0003677">
    <property type="term" value="F:DNA binding"/>
    <property type="evidence" value="ECO:0007669"/>
    <property type="project" value="UniProtKB-UniRule"/>
</dbReference>
<dbReference type="PROSITE" id="PS01007">
    <property type="entry name" value="TRANSPOSASE_MUTATOR"/>
    <property type="match status" value="1"/>
</dbReference>
<keyword evidence="3 6" id="KW-0815">Transposition</keyword>
<feature type="compositionally biased region" description="Basic and acidic residues" evidence="7">
    <location>
        <begin position="73"/>
        <end position="84"/>
    </location>
</feature>
<reference evidence="8 9" key="1">
    <citation type="submission" date="2017-12" db="EMBL/GenBank/DDBJ databases">
        <title>Phylogenetic diversity of female urinary microbiome.</title>
        <authorList>
            <person name="Thomas-White K."/>
            <person name="Wolfe A.J."/>
        </authorList>
    </citation>
    <scope>NUCLEOTIDE SEQUENCE [LARGE SCALE GENOMIC DNA]</scope>
    <source>
        <strain evidence="8 9">UMB0777</strain>
    </source>
</reference>
<feature type="region of interest" description="Disordered" evidence="7">
    <location>
        <begin position="73"/>
        <end position="98"/>
    </location>
</feature>
<dbReference type="PANTHER" id="PTHR33217">
    <property type="entry name" value="TRANSPOSASE FOR INSERTION SEQUENCE ELEMENT IS1081"/>
    <property type="match status" value="1"/>
</dbReference>
<dbReference type="NCBIfam" id="NF033543">
    <property type="entry name" value="transpos_IS256"/>
    <property type="match status" value="1"/>
</dbReference>
<comment type="function">
    <text evidence="1 6">Required for the transposition of the insertion element.</text>
</comment>
<evidence type="ECO:0000256" key="7">
    <source>
        <dbReference type="SAM" id="MobiDB-lite"/>
    </source>
</evidence>
<evidence type="ECO:0000256" key="5">
    <source>
        <dbReference type="ARBA" id="ARBA00023172"/>
    </source>
</evidence>
<keyword evidence="5 6" id="KW-0233">DNA recombination</keyword>
<dbReference type="Proteomes" id="UP000234662">
    <property type="component" value="Unassembled WGS sequence"/>
</dbReference>
<keyword evidence="6" id="KW-0814">Transposable element</keyword>
<name>A0A2I1R119_9ACTN</name>
<keyword evidence="4 6" id="KW-0238">DNA-binding</keyword>
<dbReference type="EMBL" id="PKJC01000044">
    <property type="protein sequence ID" value="PKZ62791.1"/>
    <property type="molecule type" value="Genomic_DNA"/>
</dbReference>
<dbReference type="PANTHER" id="PTHR33217:SF8">
    <property type="entry name" value="MUTATOR FAMILY TRANSPOSASE"/>
    <property type="match status" value="1"/>
</dbReference>
<protein>
    <recommendedName>
        <fullName evidence="6">Mutator family transposase</fullName>
    </recommendedName>
</protein>
<dbReference type="AlphaFoldDB" id="A0A2I1R119"/>
<evidence type="ECO:0000256" key="1">
    <source>
        <dbReference type="ARBA" id="ARBA00002190"/>
    </source>
</evidence>
<gene>
    <name evidence="8" type="ORF">CYJ73_25285</name>
</gene>
<organism evidence="8 9">
    <name type="scientific">Gordonia terrae</name>
    <dbReference type="NCBI Taxonomy" id="2055"/>
    <lineage>
        <taxon>Bacteria</taxon>
        <taxon>Bacillati</taxon>
        <taxon>Actinomycetota</taxon>
        <taxon>Actinomycetes</taxon>
        <taxon>Mycobacteriales</taxon>
        <taxon>Gordoniaceae</taxon>
        <taxon>Gordonia</taxon>
    </lineage>
</organism>
<dbReference type="GO" id="GO:0006313">
    <property type="term" value="P:DNA transposition"/>
    <property type="evidence" value="ECO:0007669"/>
    <property type="project" value="UniProtKB-UniRule"/>
</dbReference>
<dbReference type="InterPro" id="IPR001207">
    <property type="entry name" value="Transposase_mutator"/>
</dbReference>
<comment type="caution">
    <text evidence="8">The sequence shown here is derived from an EMBL/GenBank/DDBJ whole genome shotgun (WGS) entry which is preliminary data.</text>
</comment>
<proteinExistence type="inferred from homology"/>